<comment type="caution">
    <text evidence="1">The sequence shown here is derived from an EMBL/GenBank/DDBJ whole genome shotgun (WGS) entry which is preliminary data.</text>
</comment>
<dbReference type="AlphaFoldDB" id="A0A9D1YQ89"/>
<name>A0A9D1YQ89_9FIRM</name>
<dbReference type="Gene3D" id="1.25.10.10">
    <property type="entry name" value="Leucine-rich Repeat Variant"/>
    <property type="match status" value="1"/>
</dbReference>
<accession>A0A9D1YQ89</accession>
<dbReference type="EMBL" id="DXDD01000090">
    <property type="protein sequence ID" value="HIY60438.1"/>
    <property type="molecule type" value="Genomic_DNA"/>
</dbReference>
<dbReference type="InterPro" id="IPR016024">
    <property type="entry name" value="ARM-type_fold"/>
</dbReference>
<reference evidence="1" key="1">
    <citation type="journal article" date="2021" name="PeerJ">
        <title>Extensive microbial diversity within the chicken gut microbiome revealed by metagenomics and culture.</title>
        <authorList>
            <person name="Gilroy R."/>
            <person name="Ravi A."/>
            <person name="Getino M."/>
            <person name="Pursley I."/>
            <person name="Horton D.L."/>
            <person name="Alikhan N.F."/>
            <person name="Baker D."/>
            <person name="Gharbi K."/>
            <person name="Hall N."/>
            <person name="Watson M."/>
            <person name="Adriaenssens E.M."/>
            <person name="Foster-Nyarko E."/>
            <person name="Jarju S."/>
            <person name="Secka A."/>
            <person name="Antonio M."/>
            <person name="Oren A."/>
            <person name="Chaudhuri R.R."/>
            <person name="La Ragione R."/>
            <person name="Hildebrand F."/>
            <person name="Pallen M.J."/>
        </authorList>
    </citation>
    <scope>NUCLEOTIDE SEQUENCE</scope>
    <source>
        <strain evidence="1">ChiSxjej3B15-24422</strain>
    </source>
</reference>
<reference evidence="1" key="2">
    <citation type="submission" date="2021-04" db="EMBL/GenBank/DDBJ databases">
        <authorList>
            <person name="Gilroy R."/>
        </authorList>
    </citation>
    <scope>NUCLEOTIDE SEQUENCE</scope>
    <source>
        <strain evidence="1">ChiSxjej3B15-24422</strain>
    </source>
</reference>
<dbReference type="Pfam" id="PF13646">
    <property type="entry name" value="HEAT_2"/>
    <property type="match status" value="1"/>
</dbReference>
<dbReference type="InterPro" id="IPR011989">
    <property type="entry name" value="ARM-like"/>
</dbReference>
<protein>
    <submittedName>
        <fullName evidence="1">HEAT repeat domain-containing protein</fullName>
    </submittedName>
</protein>
<dbReference type="Proteomes" id="UP000824007">
    <property type="component" value="Unassembled WGS sequence"/>
</dbReference>
<evidence type="ECO:0000313" key="1">
    <source>
        <dbReference type="EMBL" id="HIY60438.1"/>
    </source>
</evidence>
<organism evidence="1 2">
    <name type="scientific">Candidatus Eisenbergiella pullistercoris</name>
    <dbReference type="NCBI Taxonomy" id="2838555"/>
    <lineage>
        <taxon>Bacteria</taxon>
        <taxon>Bacillati</taxon>
        <taxon>Bacillota</taxon>
        <taxon>Clostridia</taxon>
        <taxon>Lachnospirales</taxon>
        <taxon>Lachnospiraceae</taxon>
        <taxon>Eisenbergiella</taxon>
    </lineage>
</organism>
<gene>
    <name evidence="1" type="ORF">H9831_07150</name>
</gene>
<dbReference type="SUPFAM" id="SSF48371">
    <property type="entry name" value="ARM repeat"/>
    <property type="match status" value="1"/>
</dbReference>
<evidence type="ECO:0000313" key="2">
    <source>
        <dbReference type="Proteomes" id="UP000824007"/>
    </source>
</evidence>
<sequence length="112" mass="12505">MNDQKEEAKIAKYAEKKKSGPIIKIMEKADAEVLVDALKALGTIGDEDSANRITHYLDHSDAKVRVAACRAALVIDTEYMRTRVRHQLAVEQDAEAKKEIQEALNSVKEARV</sequence>
<proteinExistence type="predicted"/>